<proteinExistence type="predicted"/>
<evidence type="ECO:0000313" key="2">
    <source>
        <dbReference type="Proteomes" id="UP001057402"/>
    </source>
</evidence>
<accession>A0ACB9MDL9</accession>
<dbReference type="EMBL" id="CM042889">
    <property type="protein sequence ID" value="KAI4321016.1"/>
    <property type="molecule type" value="Genomic_DNA"/>
</dbReference>
<name>A0ACB9MDL9_9MYRT</name>
<keyword evidence="2" id="KW-1185">Reference proteome</keyword>
<gene>
    <name evidence="1" type="ORF">MLD38_034440</name>
</gene>
<reference evidence="2" key="1">
    <citation type="journal article" date="2023" name="Front. Plant Sci.">
        <title>Chromosomal-level genome assembly of Melastoma candidum provides insights into trichome evolution.</title>
        <authorList>
            <person name="Zhong Y."/>
            <person name="Wu W."/>
            <person name="Sun C."/>
            <person name="Zou P."/>
            <person name="Liu Y."/>
            <person name="Dai S."/>
            <person name="Zhou R."/>
        </authorList>
    </citation>
    <scope>NUCLEOTIDE SEQUENCE [LARGE SCALE GENOMIC DNA]</scope>
</reference>
<organism evidence="1 2">
    <name type="scientific">Melastoma candidum</name>
    <dbReference type="NCBI Taxonomy" id="119954"/>
    <lineage>
        <taxon>Eukaryota</taxon>
        <taxon>Viridiplantae</taxon>
        <taxon>Streptophyta</taxon>
        <taxon>Embryophyta</taxon>
        <taxon>Tracheophyta</taxon>
        <taxon>Spermatophyta</taxon>
        <taxon>Magnoliopsida</taxon>
        <taxon>eudicotyledons</taxon>
        <taxon>Gunneridae</taxon>
        <taxon>Pentapetalae</taxon>
        <taxon>rosids</taxon>
        <taxon>malvids</taxon>
        <taxon>Myrtales</taxon>
        <taxon>Melastomataceae</taxon>
        <taxon>Melastomatoideae</taxon>
        <taxon>Melastomateae</taxon>
        <taxon>Melastoma</taxon>
    </lineage>
</organism>
<protein>
    <submittedName>
        <fullName evidence="1">Uncharacterized protein</fullName>
    </submittedName>
</protein>
<dbReference type="Proteomes" id="UP001057402">
    <property type="component" value="Chromosome 10"/>
</dbReference>
<comment type="caution">
    <text evidence="1">The sequence shown here is derived from an EMBL/GenBank/DDBJ whole genome shotgun (WGS) entry which is preliminary data.</text>
</comment>
<sequence>MSPKVKVLQAAMTSLEWAYAAGSEAARGLQLLSDQLRHPSQEAKPSLLKKTITNSLRSYLSAADVAGNMPQLRLRAGILSRRRAGGHATSLLAKGGKAGPCPLALGCALGGVGQCVVGLVRDNVDEKLRLSNELVLVSEIPEYDFIKGIGEVADKLAKEDLLATVGGIWFVWGGNCPSGLGPRGRDPAADSFKSSCWGANCGCPVKPESPVTPLTIGTSNAGTSNIASVKPESSKHSSEHVSSWKSSACCGCC</sequence>
<evidence type="ECO:0000313" key="1">
    <source>
        <dbReference type="EMBL" id="KAI4321016.1"/>
    </source>
</evidence>